<evidence type="ECO:0000313" key="2">
    <source>
        <dbReference type="Proteomes" id="UP000265515"/>
    </source>
</evidence>
<dbReference type="Proteomes" id="UP000265515">
    <property type="component" value="Unassembled WGS sequence"/>
</dbReference>
<dbReference type="AlphaFoldDB" id="A0A388L8V6"/>
<reference evidence="1 2" key="1">
    <citation type="journal article" date="2018" name="Cell">
        <title>The Chara Genome: Secondary Complexity and Implications for Plant Terrestrialization.</title>
        <authorList>
            <person name="Nishiyama T."/>
            <person name="Sakayama H."/>
            <person name="Vries J.D."/>
            <person name="Buschmann H."/>
            <person name="Saint-Marcoux D."/>
            <person name="Ullrich K.K."/>
            <person name="Haas F.B."/>
            <person name="Vanderstraeten L."/>
            <person name="Becker D."/>
            <person name="Lang D."/>
            <person name="Vosolsobe S."/>
            <person name="Rombauts S."/>
            <person name="Wilhelmsson P.K.I."/>
            <person name="Janitza P."/>
            <person name="Kern R."/>
            <person name="Heyl A."/>
            <person name="Rumpler F."/>
            <person name="Villalobos L.I.A.C."/>
            <person name="Clay J.M."/>
            <person name="Skokan R."/>
            <person name="Toyoda A."/>
            <person name="Suzuki Y."/>
            <person name="Kagoshima H."/>
            <person name="Schijlen E."/>
            <person name="Tajeshwar N."/>
            <person name="Catarino B."/>
            <person name="Hetherington A.J."/>
            <person name="Saltykova A."/>
            <person name="Bonnot C."/>
            <person name="Breuninger H."/>
            <person name="Symeonidi A."/>
            <person name="Radhakrishnan G.V."/>
            <person name="Van Nieuwerburgh F."/>
            <person name="Deforce D."/>
            <person name="Chang C."/>
            <person name="Karol K.G."/>
            <person name="Hedrich R."/>
            <person name="Ulvskov P."/>
            <person name="Glockner G."/>
            <person name="Delwiche C.F."/>
            <person name="Petrasek J."/>
            <person name="Van de Peer Y."/>
            <person name="Friml J."/>
            <person name="Beilby M."/>
            <person name="Dolan L."/>
            <person name="Kohara Y."/>
            <person name="Sugano S."/>
            <person name="Fujiyama A."/>
            <person name="Delaux P.-M."/>
            <person name="Quint M."/>
            <person name="TheiBen G."/>
            <person name="Hagemann M."/>
            <person name="Harholt J."/>
            <person name="Dunand C."/>
            <person name="Zachgo S."/>
            <person name="Langdale J."/>
            <person name="Maumus F."/>
            <person name="Straeten D.V.D."/>
            <person name="Gould S.B."/>
            <person name="Rensing S.A."/>
        </authorList>
    </citation>
    <scope>NUCLEOTIDE SEQUENCE [LARGE SCALE GENOMIC DNA]</scope>
    <source>
        <strain evidence="1 2">S276</strain>
    </source>
</reference>
<sequence length="189" mass="19951">MSENQLLRRAQEYTAPRLGGAAGMRGARGGLSTTLAGKVSVVAVKGGGVKAPRGGTTVLAASQTSTSAQNGRALLSEKDTVRRDKALREDLLRDLCGRRASVTGAAAFPGEGGEDELEALGYRESRVLQVVVDGLAKVEVVAMITLRRKWGNSVLLTILEHAEAAREVVALLCGMAGVATERERHWEVS</sequence>
<evidence type="ECO:0000313" key="1">
    <source>
        <dbReference type="EMBL" id="GBG78749.1"/>
    </source>
</evidence>
<organism evidence="1 2">
    <name type="scientific">Chara braunii</name>
    <name type="common">Braun's stonewort</name>
    <dbReference type="NCBI Taxonomy" id="69332"/>
    <lineage>
        <taxon>Eukaryota</taxon>
        <taxon>Viridiplantae</taxon>
        <taxon>Streptophyta</taxon>
        <taxon>Charophyceae</taxon>
        <taxon>Charales</taxon>
        <taxon>Characeae</taxon>
        <taxon>Chara</taxon>
    </lineage>
</organism>
<comment type="caution">
    <text evidence="1">The sequence shown here is derived from an EMBL/GenBank/DDBJ whole genome shotgun (WGS) entry which is preliminary data.</text>
</comment>
<keyword evidence="2" id="KW-1185">Reference proteome</keyword>
<proteinExistence type="predicted"/>
<accession>A0A388L8V6</accession>
<dbReference type="EMBL" id="BFEA01000303">
    <property type="protein sequence ID" value="GBG78749.1"/>
    <property type="molecule type" value="Genomic_DNA"/>
</dbReference>
<name>A0A388L8V6_CHABU</name>
<dbReference type="STRING" id="69332.A0A388L8V6"/>
<dbReference type="Gramene" id="GBG78749">
    <property type="protein sequence ID" value="GBG78749"/>
    <property type="gene ID" value="CBR_g27973"/>
</dbReference>
<gene>
    <name evidence="1" type="ORF">CBR_g27973</name>
</gene>
<protein>
    <submittedName>
        <fullName evidence="1">Uncharacterized protein</fullName>
    </submittedName>
</protein>